<dbReference type="Gene3D" id="3.60.110.10">
    <property type="entry name" value="Carbon-nitrogen hydrolase"/>
    <property type="match status" value="2"/>
</dbReference>
<dbReference type="PANTHER" id="PTHR43674">
    <property type="entry name" value="NITRILASE C965.09-RELATED"/>
    <property type="match status" value="1"/>
</dbReference>
<dbReference type="GO" id="GO:0004040">
    <property type="term" value="F:amidase activity"/>
    <property type="evidence" value="ECO:0007669"/>
    <property type="project" value="UniProtKB-EC"/>
</dbReference>
<proteinExistence type="predicted"/>
<dbReference type="SUPFAM" id="SSF56317">
    <property type="entry name" value="Carbon-nitrogen hydrolase"/>
    <property type="match status" value="2"/>
</dbReference>
<organism evidence="3">
    <name type="scientific">hydrocarbon metagenome</name>
    <dbReference type="NCBI Taxonomy" id="938273"/>
    <lineage>
        <taxon>unclassified sequences</taxon>
        <taxon>metagenomes</taxon>
        <taxon>ecological metagenomes</taxon>
    </lineage>
</organism>
<dbReference type="InterPro" id="IPR036526">
    <property type="entry name" value="C-N_Hydrolase_sf"/>
</dbReference>
<evidence type="ECO:0000256" key="1">
    <source>
        <dbReference type="ARBA" id="ARBA00022801"/>
    </source>
</evidence>
<feature type="domain" description="CN hydrolase" evidence="2">
    <location>
        <begin position="288"/>
        <end position="531"/>
    </location>
</feature>
<evidence type="ECO:0000313" key="3">
    <source>
        <dbReference type="EMBL" id="KUG18645.1"/>
    </source>
</evidence>
<sequence>MPCEELKVALVHASISWKEKDKNIARLLALNREAAQNGARLIVNTELATTGYAFLSRKEIAPLTESIPGPTTEAFGLIANEFGCYICIGLAEHDMRTGIFYNSAALLGPTKGVAARYRKLSPAFRENLWAAKGNLPVPVVQTEFGALGMVICADSYSYRPARIAALQGARVLLVPANWPPEHHNPERFWRARSLENGIYVLACNRTGMDKTMDCNGAQSFIVNPQGETVAQMSSPDDTIIYGSLPLNGVTTQNALSGRRPQCYGNITLDPYSHISIDFLLGLPQAADFTAATLQLCSEPRNVVENTKRAIRLIDDALAKAAREKGTTINLVVLPELSTSGAIFGAEVAEICSEEIPGKVTDLFSQKAGERDLFIVLGMAERDELGFYNSSVLIGPDGIVGKYRAVHLSWRDRNWASPGDGGFAAYDLPFARIGMLIGHDLLFPEAADSLAKLGADVLCVPALWDDAKSRFIWEARLSEQMHLAVANQWGDCGGLQAIGESLLCSYSRFQEKVVRLSSPPTGDAINIARLGTKDSREKRFLENIDYDVLLDLSNAGKSSNGSQRRPKK</sequence>
<dbReference type="CDD" id="cd07197">
    <property type="entry name" value="nitrilase"/>
    <property type="match status" value="2"/>
</dbReference>
<dbReference type="InterPro" id="IPR003010">
    <property type="entry name" value="C-N_Hydrolase"/>
</dbReference>
<gene>
    <name evidence="3" type="ORF">ASZ90_011667</name>
</gene>
<name>A0A0W8FCQ2_9ZZZZ</name>
<dbReference type="PANTHER" id="PTHR43674:SF2">
    <property type="entry name" value="BETA-UREIDOPROPIONASE"/>
    <property type="match status" value="1"/>
</dbReference>
<dbReference type="EMBL" id="LNQE01001370">
    <property type="protein sequence ID" value="KUG18645.1"/>
    <property type="molecule type" value="Genomic_DNA"/>
</dbReference>
<dbReference type="EC" id="3.5.1.4" evidence="3"/>
<feature type="domain" description="CN hydrolase" evidence="2">
    <location>
        <begin position="6"/>
        <end position="246"/>
    </location>
</feature>
<evidence type="ECO:0000259" key="2">
    <source>
        <dbReference type="PROSITE" id="PS50263"/>
    </source>
</evidence>
<dbReference type="AlphaFoldDB" id="A0A0W8FCQ2"/>
<comment type="caution">
    <text evidence="3">The sequence shown here is derived from an EMBL/GenBank/DDBJ whole genome shotgun (WGS) entry which is preliminary data.</text>
</comment>
<dbReference type="InterPro" id="IPR050345">
    <property type="entry name" value="Aliph_Amidase/BUP"/>
</dbReference>
<protein>
    <submittedName>
        <fullName evidence="3">Aliphatic amidase amie</fullName>
        <ecNumber evidence="3">3.5.1.4</ecNumber>
    </submittedName>
</protein>
<keyword evidence="1 3" id="KW-0378">Hydrolase</keyword>
<dbReference type="PROSITE" id="PS50263">
    <property type="entry name" value="CN_HYDROLASE"/>
    <property type="match status" value="2"/>
</dbReference>
<accession>A0A0W8FCQ2</accession>
<dbReference type="Pfam" id="PF00795">
    <property type="entry name" value="CN_hydrolase"/>
    <property type="match status" value="2"/>
</dbReference>
<reference evidence="3" key="1">
    <citation type="journal article" date="2015" name="Proc. Natl. Acad. Sci. U.S.A.">
        <title>Networks of energetic and metabolic interactions define dynamics in microbial communities.</title>
        <authorList>
            <person name="Embree M."/>
            <person name="Liu J.K."/>
            <person name="Al-Bassam M.M."/>
            <person name="Zengler K."/>
        </authorList>
    </citation>
    <scope>NUCLEOTIDE SEQUENCE</scope>
</reference>